<dbReference type="RefSeq" id="WP_173577834.1">
    <property type="nucleotide sequence ID" value="NZ_WOSW01000025.1"/>
</dbReference>
<gene>
    <name evidence="1" type="ORF">GOB84_12205</name>
</gene>
<organism evidence="1 2">
    <name type="scientific">Acetobacter fallax</name>
    <dbReference type="NCBI Taxonomy" id="1737473"/>
    <lineage>
        <taxon>Bacteria</taxon>
        <taxon>Pseudomonadati</taxon>
        <taxon>Pseudomonadota</taxon>
        <taxon>Alphaproteobacteria</taxon>
        <taxon>Acetobacterales</taxon>
        <taxon>Acetobacteraceae</taxon>
        <taxon>Acetobacter</taxon>
    </lineage>
</organism>
<name>A0ABX0KC93_9PROT</name>
<keyword evidence="2" id="KW-1185">Reference proteome</keyword>
<evidence type="ECO:0000313" key="1">
    <source>
        <dbReference type="EMBL" id="NHO33312.1"/>
    </source>
</evidence>
<proteinExistence type="predicted"/>
<sequence length="126" mass="12569">MTVSVSGILSSIFPVLNAIIPGVAGGKLSTYSTIAQTAIKSAVTTIDGGISNLQAAYDKFETSNPLVQMSVSEFVTLAKSLGVALPTEDAVITHLKAAVADLAGILVPVSDATSATATATTATTAS</sequence>
<reference evidence="1 2" key="1">
    <citation type="journal article" date="2020" name="Int. J. Syst. Evol. Microbiol.">
        <title>Novel acetic acid bacteria from cider fermentations: Acetobacter conturbans sp. nov. and Acetobacter fallax sp. nov.</title>
        <authorList>
            <person name="Sombolestani A.S."/>
            <person name="Cleenwerck I."/>
            <person name="Cnockaert M."/>
            <person name="Borremans W."/>
            <person name="Wieme A.D."/>
            <person name="De Vuyst L."/>
            <person name="Vandamme P."/>
        </authorList>
    </citation>
    <scope>NUCLEOTIDE SEQUENCE [LARGE SCALE GENOMIC DNA]</scope>
    <source>
        <strain evidence="1 2">LMG 1637</strain>
    </source>
</reference>
<dbReference type="EMBL" id="WOSW01000025">
    <property type="protein sequence ID" value="NHO33312.1"/>
    <property type="molecule type" value="Genomic_DNA"/>
</dbReference>
<protein>
    <submittedName>
        <fullName evidence="1">Uncharacterized protein</fullName>
    </submittedName>
</protein>
<dbReference type="Proteomes" id="UP000615326">
    <property type="component" value="Unassembled WGS sequence"/>
</dbReference>
<accession>A0ABX0KC93</accession>
<comment type="caution">
    <text evidence="1">The sequence shown here is derived from an EMBL/GenBank/DDBJ whole genome shotgun (WGS) entry which is preliminary data.</text>
</comment>
<evidence type="ECO:0000313" key="2">
    <source>
        <dbReference type="Proteomes" id="UP000615326"/>
    </source>
</evidence>